<evidence type="ECO:0000256" key="8">
    <source>
        <dbReference type="ARBA" id="ARBA00022691"/>
    </source>
</evidence>
<evidence type="ECO:0000256" key="7">
    <source>
        <dbReference type="ARBA" id="ARBA00022679"/>
    </source>
</evidence>
<dbReference type="EC" id="2.1.1.193" evidence="3"/>
<dbReference type="SUPFAM" id="SSF88697">
    <property type="entry name" value="PUA domain-like"/>
    <property type="match status" value="1"/>
</dbReference>
<keyword evidence="4" id="KW-0963">Cytoplasm</keyword>
<dbReference type="InterPro" id="IPR029026">
    <property type="entry name" value="tRNA_m1G_MTases_N"/>
</dbReference>
<dbReference type="Pfam" id="PF20260">
    <property type="entry name" value="PUA_4"/>
    <property type="match status" value="1"/>
</dbReference>
<dbReference type="Gene3D" id="3.40.1280.10">
    <property type="match status" value="1"/>
</dbReference>
<comment type="function">
    <text evidence="9">Specifically methylates the N3 position of the uracil ring of uridine 1498 (m3U1498) in 16S rRNA. Acts on the fully assembled 30S ribosomal subunit.</text>
</comment>
<dbReference type="InterPro" id="IPR006700">
    <property type="entry name" value="RsmE"/>
</dbReference>
<accession>A0A381UMP9</accession>
<dbReference type="Pfam" id="PF04452">
    <property type="entry name" value="Methyltrans_RNA"/>
    <property type="match status" value="1"/>
</dbReference>
<evidence type="ECO:0000256" key="10">
    <source>
        <dbReference type="ARBA" id="ARBA00047944"/>
    </source>
</evidence>
<dbReference type="GO" id="GO:0005737">
    <property type="term" value="C:cytoplasm"/>
    <property type="evidence" value="ECO:0007669"/>
    <property type="project" value="UniProtKB-SubCell"/>
</dbReference>
<dbReference type="AlphaFoldDB" id="A0A381UMP9"/>
<dbReference type="PIRSF" id="PIRSF015601">
    <property type="entry name" value="MTase_slr0722"/>
    <property type="match status" value="1"/>
</dbReference>
<keyword evidence="6" id="KW-0489">Methyltransferase</keyword>
<keyword evidence="7" id="KW-0808">Transferase</keyword>
<dbReference type="GO" id="GO:0070475">
    <property type="term" value="P:rRNA base methylation"/>
    <property type="evidence" value="ECO:0007669"/>
    <property type="project" value="TreeGrafter"/>
</dbReference>
<proteinExistence type="inferred from homology"/>
<dbReference type="EMBL" id="UINC01006614">
    <property type="protein sequence ID" value="SVA28617.1"/>
    <property type="molecule type" value="Genomic_DNA"/>
</dbReference>
<keyword evidence="8" id="KW-0949">S-adenosyl-L-methionine</keyword>
<reference evidence="13" key="1">
    <citation type="submission" date="2018-05" db="EMBL/GenBank/DDBJ databases">
        <authorList>
            <person name="Lanie J.A."/>
            <person name="Ng W.-L."/>
            <person name="Kazmierczak K.M."/>
            <person name="Andrzejewski T.M."/>
            <person name="Davidsen T.M."/>
            <person name="Wayne K.J."/>
            <person name="Tettelin H."/>
            <person name="Glass J.I."/>
            <person name="Rusch D."/>
            <person name="Podicherti R."/>
            <person name="Tsui H.-C.T."/>
            <person name="Winkler M.E."/>
        </authorList>
    </citation>
    <scope>NUCLEOTIDE SEQUENCE</scope>
</reference>
<dbReference type="InterPro" id="IPR029028">
    <property type="entry name" value="Alpha/beta_knot_MTases"/>
</dbReference>
<sequence length="235" mass="26880">MQIFYHSKIKVNDTDLIVSDSEHHHLNKVLRKKINDKVYLTNGNGYLFETIINNINSKSTHLKILNSKKESSMDYSLHIAIAPIKKIDRFEWFLEKAIEIGVSSITPLICKYNERKSLNYTRLNKIAVSAMKQSLQTYLPKIEPIVSIKEFIESNQCKQKYIAHCKNSKKVHLSKIIKRKTNSSIIIGPEGGFTDDEISLAMDYNFIPVSLGNNRLRTETAGIVSCQTFSDVNNK</sequence>
<dbReference type="CDD" id="cd18084">
    <property type="entry name" value="RsmE-like"/>
    <property type="match status" value="1"/>
</dbReference>
<evidence type="ECO:0000313" key="13">
    <source>
        <dbReference type="EMBL" id="SVA28617.1"/>
    </source>
</evidence>
<dbReference type="NCBIfam" id="NF008702">
    <property type="entry name" value="PRK11713.6-1"/>
    <property type="match status" value="1"/>
</dbReference>
<comment type="subcellular location">
    <subcellularLocation>
        <location evidence="1">Cytoplasm</location>
    </subcellularLocation>
</comment>
<dbReference type="GO" id="GO:0070042">
    <property type="term" value="F:rRNA (uridine-N3-)-methyltransferase activity"/>
    <property type="evidence" value="ECO:0007669"/>
    <property type="project" value="TreeGrafter"/>
</dbReference>
<dbReference type="InterPro" id="IPR015947">
    <property type="entry name" value="PUA-like_sf"/>
</dbReference>
<dbReference type="InterPro" id="IPR046887">
    <property type="entry name" value="RsmE_PUA-like"/>
</dbReference>
<evidence type="ECO:0000256" key="5">
    <source>
        <dbReference type="ARBA" id="ARBA00022552"/>
    </source>
</evidence>
<protein>
    <recommendedName>
        <fullName evidence="3">16S rRNA (uracil(1498)-N(3))-methyltransferase</fullName>
        <ecNumber evidence="3">2.1.1.193</ecNumber>
    </recommendedName>
</protein>
<feature type="domain" description="Ribosomal RNA small subunit methyltransferase E PUA-like" evidence="12">
    <location>
        <begin position="20"/>
        <end position="65"/>
    </location>
</feature>
<name>A0A381UMP9_9ZZZZ</name>
<evidence type="ECO:0000256" key="4">
    <source>
        <dbReference type="ARBA" id="ARBA00022490"/>
    </source>
</evidence>
<evidence type="ECO:0000259" key="11">
    <source>
        <dbReference type="Pfam" id="PF04452"/>
    </source>
</evidence>
<comment type="similarity">
    <text evidence="2">Belongs to the RNA methyltransferase RsmE family.</text>
</comment>
<dbReference type="SUPFAM" id="SSF75217">
    <property type="entry name" value="alpha/beta knot"/>
    <property type="match status" value="1"/>
</dbReference>
<organism evidence="13">
    <name type="scientific">marine metagenome</name>
    <dbReference type="NCBI Taxonomy" id="408172"/>
    <lineage>
        <taxon>unclassified sequences</taxon>
        <taxon>metagenomes</taxon>
        <taxon>ecological metagenomes</taxon>
    </lineage>
</organism>
<evidence type="ECO:0000259" key="12">
    <source>
        <dbReference type="Pfam" id="PF20260"/>
    </source>
</evidence>
<evidence type="ECO:0000256" key="9">
    <source>
        <dbReference type="ARBA" id="ARBA00025699"/>
    </source>
</evidence>
<evidence type="ECO:0000256" key="3">
    <source>
        <dbReference type="ARBA" id="ARBA00012328"/>
    </source>
</evidence>
<evidence type="ECO:0000256" key="1">
    <source>
        <dbReference type="ARBA" id="ARBA00004496"/>
    </source>
</evidence>
<keyword evidence="5" id="KW-0698">rRNA processing</keyword>
<comment type="catalytic activity">
    <reaction evidence="10">
        <text>uridine(1498) in 16S rRNA + S-adenosyl-L-methionine = N(3)-methyluridine(1498) in 16S rRNA + S-adenosyl-L-homocysteine + H(+)</text>
        <dbReference type="Rhea" id="RHEA:42920"/>
        <dbReference type="Rhea" id="RHEA-COMP:10283"/>
        <dbReference type="Rhea" id="RHEA-COMP:10284"/>
        <dbReference type="ChEBI" id="CHEBI:15378"/>
        <dbReference type="ChEBI" id="CHEBI:57856"/>
        <dbReference type="ChEBI" id="CHEBI:59789"/>
        <dbReference type="ChEBI" id="CHEBI:65315"/>
        <dbReference type="ChEBI" id="CHEBI:74502"/>
        <dbReference type="EC" id="2.1.1.193"/>
    </reaction>
</comment>
<evidence type="ECO:0000256" key="2">
    <source>
        <dbReference type="ARBA" id="ARBA00005528"/>
    </source>
</evidence>
<evidence type="ECO:0000256" key="6">
    <source>
        <dbReference type="ARBA" id="ARBA00022603"/>
    </source>
</evidence>
<dbReference type="Gene3D" id="2.40.240.20">
    <property type="entry name" value="Hypothetical PUA domain-like, domain 1"/>
    <property type="match status" value="1"/>
</dbReference>
<dbReference type="NCBIfam" id="TIGR00046">
    <property type="entry name" value="RsmE family RNA methyltransferase"/>
    <property type="match status" value="1"/>
</dbReference>
<feature type="domain" description="Ribosomal RNA small subunit methyltransferase E methyltransferase" evidence="11">
    <location>
        <begin position="76"/>
        <end position="229"/>
    </location>
</feature>
<gene>
    <name evidence="13" type="ORF">METZ01_LOCUS81471</name>
</gene>
<dbReference type="PANTHER" id="PTHR30027:SF3">
    <property type="entry name" value="16S RRNA (URACIL(1498)-N(3))-METHYLTRANSFERASE"/>
    <property type="match status" value="1"/>
</dbReference>
<dbReference type="InterPro" id="IPR046886">
    <property type="entry name" value="RsmE_MTase_dom"/>
</dbReference>
<dbReference type="PANTHER" id="PTHR30027">
    <property type="entry name" value="RIBOSOMAL RNA SMALL SUBUNIT METHYLTRANSFERASE E"/>
    <property type="match status" value="1"/>
</dbReference>